<dbReference type="NCBIfam" id="NF007784">
    <property type="entry name" value="PRK10475.1"/>
    <property type="match status" value="1"/>
</dbReference>
<evidence type="ECO:0000256" key="3">
    <source>
        <dbReference type="PROSITE-ProRule" id="PRU00182"/>
    </source>
</evidence>
<dbReference type="EC" id="5.4.99.-" evidence="4"/>
<feature type="region of interest" description="Disordered" evidence="5">
    <location>
        <begin position="234"/>
        <end position="304"/>
    </location>
</feature>
<dbReference type="SUPFAM" id="SSF55174">
    <property type="entry name" value="Alpha-L RNA-binding motif"/>
    <property type="match status" value="1"/>
</dbReference>
<dbReference type="InterPro" id="IPR020094">
    <property type="entry name" value="TruA/RsuA/RluB/E/F_N"/>
</dbReference>
<dbReference type="SUPFAM" id="SSF55120">
    <property type="entry name" value="Pseudouridine synthase"/>
    <property type="match status" value="1"/>
</dbReference>
<feature type="domain" description="RNA-binding S4" evidence="6">
    <location>
        <begin position="5"/>
        <end position="66"/>
    </location>
</feature>
<evidence type="ECO:0000256" key="4">
    <source>
        <dbReference type="RuleBase" id="RU003887"/>
    </source>
</evidence>
<dbReference type="CDD" id="cd00165">
    <property type="entry name" value="S4"/>
    <property type="match status" value="1"/>
</dbReference>
<dbReference type="PROSITE" id="PS50889">
    <property type="entry name" value="S4"/>
    <property type="match status" value="1"/>
</dbReference>
<evidence type="ECO:0000256" key="2">
    <source>
        <dbReference type="ARBA" id="ARBA00023235"/>
    </source>
</evidence>
<keyword evidence="8" id="KW-1185">Reference proteome</keyword>
<dbReference type="InterPro" id="IPR042092">
    <property type="entry name" value="PsdUridine_s_RsuA/RluB/E/F_cat"/>
</dbReference>
<dbReference type="EMBL" id="BAABEZ010000022">
    <property type="protein sequence ID" value="GAA4454035.1"/>
    <property type="molecule type" value="Genomic_DNA"/>
</dbReference>
<dbReference type="RefSeq" id="WP_344824897.1">
    <property type="nucleotide sequence ID" value="NZ_BAABEZ010000022.1"/>
</dbReference>
<dbReference type="Gene3D" id="3.30.70.1560">
    <property type="entry name" value="Alpha-L RNA-binding motif"/>
    <property type="match status" value="1"/>
</dbReference>
<proteinExistence type="inferred from homology"/>
<dbReference type="InterPro" id="IPR018496">
    <property type="entry name" value="PsdUridine_synth_RsuA/RluB_CS"/>
</dbReference>
<dbReference type="Pfam" id="PF00849">
    <property type="entry name" value="PseudoU_synth_2"/>
    <property type="match status" value="1"/>
</dbReference>
<comment type="similarity">
    <text evidence="1 4">Belongs to the pseudouridine synthase RsuA family.</text>
</comment>
<evidence type="ECO:0000259" key="6">
    <source>
        <dbReference type="SMART" id="SM00363"/>
    </source>
</evidence>
<name>A0ABP8MSB2_9BACT</name>
<dbReference type="PANTHER" id="PTHR47683">
    <property type="entry name" value="PSEUDOURIDINE SYNTHASE FAMILY PROTEIN-RELATED"/>
    <property type="match status" value="1"/>
</dbReference>
<reference evidence="8" key="1">
    <citation type="journal article" date="2019" name="Int. J. Syst. Evol. Microbiol.">
        <title>The Global Catalogue of Microorganisms (GCM) 10K type strain sequencing project: providing services to taxonomists for standard genome sequencing and annotation.</title>
        <authorList>
            <consortium name="The Broad Institute Genomics Platform"/>
            <consortium name="The Broad Institute Genome Sequencing Center for Infectious Disease"/>
            <person name="Wu L."/>
            <person name="Ma J."/>
        </authorList>
    </citation>
    <scope>NUCLEOTIDE SEQUENCE [LARGE SCALE GENOMIC DNA]</scope>
    <source>
        <strain evidence="8">JCM 31921</strain>
    </source>
</reference>
<dbReference type="InterPro" id="IPR002942">
    <property type="entry name" value="S4_RNA-bd"/>
</dbReference>
<keyword evidence="2 4" id="KW-0413">Isomerase</keyword>
<dbReference type="PROSITE" id="PS01149">
    <property type="entry name" value="PSI_RSU"/>
    <property type="match status" value="1"/>
</dbReference>
<dbReference type="InterPro" id="IPR036986">
    <property type="entry name" value="S4_RNA-bd_sf"/>
</dbReference>
<dbReference type="CDD" id="cd02554">
    <property type="entry name" value="PseudoU_synth_RluF"/>
    <property type="match status" value="1"/>
</dbReference>
<gene>
    <name evidence="7" type="primary">rluF</name>
    <name evidence="7" type="ORF">GCM10023092_15330</name>
</gene>
<dbReference type="Pfam" id="PF01479">
    <property type="entry name" value="S4"/>
    <property type="match status" value="1"/>
</dbReference>
<comment type="caution">
    <text evidence="7">The sequence shown here is derived from an EMBL/GenBank/DDBJ whole genome shotgun (WGS) entry which is preliminary data.</text>
</comment>
<dbReference type="SMART" id="SM00363">
    <property type="entry name" value="S4"/>
    <property type="match status" value="1"/>
</dbReference>
<keyword evidence="3" id="KW-0694">RNA-binding</keyword>
<dbReference type="InterPro" id="IPR000748">
    <property type="entry name" value="PsdUridine_synth_RsuA/RluB/E/F"/>
</dbReference>
<feature type="compositionally biased region" description="Basic and acidic residues" evidence="5">
    <location>
        <begin position="251"/>
        <end position="268"/>
    </location>
</feature>
<dbReference type="PANTHER" id="PTHR47683:SF2">
    <property type="entry name" value="RNA-BINDING S4 DOMAIN-CONTAINING PROTEIN"/>
    <property type="match status" value="1"/>
</dbReference>
<feature type="compositionally biased region" description="Basic and acidic residues" evidence="5">
    <location>
        <begin position="293"/>
        <end position="304"/>
    </location>
</feature>
<evidence type="ECO:0000313" key="8">
    <source>
        <dbReference type="Proteomes" id="UP001501410"/>
    </source>
</evidence>
<evidence type="ECO:0000313" key="7">
    <source>
        <dbReference type="EMBL" id="GAA4454035.1"/>
    </source>
</evidence>
<evidence type="ECO:0000256" key="1">
    <source>
        <dbReference type="ARBA" id="ARBA00008348"/>
    </source>
</evidence>
<sequence>MDLSISLNKFISDTGYCSRREADKLIESGRVLLNGRPARLGNRYEEGDEVEVDGSLITAPKKDKLVYIALNKPAGITTTTEMHIPGNIISYVNHPKRIFPIGRLDKDSEGLIFLTNDGNIVNKILRAGNKHEKEYIVKLNKPAEQGFVARMSTGVPILDTVTAPCKVVMSGRQTFSITLVQGLNRQIRRMCEALGYSVVSLKRVRIMNIQLGTLATGKWRNLSDAEVAMLKASVSGSDNTAKASPKVKAAPSERPRRESPAAKPEKALKQSAKPAKKADGNNTPPPSSPKKSSYKDYRSKGKRK</sequence>
<dbReference type="InterPro" id="IPR050343">
    <property type="entry name" value="RsuA_PseudoU_synthase"/>
</dbReference>
<accession>A0ABP8MSB2</accession>
<dbReference type="Proteomes" id="UP001501410">
    <property type="component" value="Unassembled WGS sequence"/>
</dbReference>
<dbReference type="InterPro" id="IPR020103">
    <property type="entry name" value="PsdUridine_synth_cat_dom_sf"/>
</dbReference>
<protein>
    <recommendedName>
        <fullName evidence="4">Pseudouridine synthase</fullName>
        <ecNumber evidence="4">5.4.99.-</ecNumber>
    </recommendedName>
</protein>
<evidence type="ECO:0000256" key="5">
    <source>
        <dbReference type="SAM" id="MobiDB-lite"/>
    </source>
</evidence>
<dbReference type="NCBIfam" id="TIGR00093">
    <property type="entry name" value="pseudouridine synthase"/>
    <property type="match status" value="1"/>
</dbReference>
<dbReference type="Gene3D" id="3.10.290.10">
    <property type="entry name" value="RNA-binding S4 domain"/>
    <property type="match status" value="1"/>
</dbReference>
<dbReference type="Gene3D" id="3.30.70.580">
    <property type="entry name" value="Pseudouridine synthase I, catalytic domain, N-terminal subdomain"/>
    <property type="match status" value="1"/>
</dbReference>
<feature type="compositionally biased region" description="Low complexity" evidence="5">
    <location>
        <begin position="241"/>
        <end position="250"/>
    </location>
</feature>
<organism evidence="7 8">
    <name type="scientific">Rurimicrobium arvi</name>
    <dbReference type="NCBI Taxonomy" id="2049916"/>
    <lineage>
        <taxon>Bacteria</taxon>
        <taxon>Pseudomonadati</taxon>
        <taxon>Bacteroidota</taxon>
        <taxon>Chitinophagia</taxon>
        <taxon>Chitinophagales</taxon>
        <taxon>Chitinophagaceae</taxon>
        <taxon>Rurimicrobium</taxon>
    </lineage>
</organism>
<dbReference type="InterPro" id="IPR006145">
    <property type="entry name" value="PsdUridine_synth_RsuA/RluA"/>
</dbReference>